<sequence length="182" mass="20372">MTRYVALFGSINVGGNRLTMADLRYAFEREEFEEVETVVASGNVLFSFDERPTDGLEDLFAHMMRDRFDIESFVAVRTKEEVRTAIADNPFVHSGADNLIHTQFLACQPTAAQFEALVANYRGRGPERLALGERSLFIDYVDGVGNTRLTGPFIERRLGCPGTARNVRSLQRILDKMESASG</sequence>
<evidence type="ECO:0000313" key="2">
    <source>
        <dbReference type="Proteomes" id="UP001548713"/>
    </source>
</evidence>
<dbReference type="Pfam" id="PF08002">
    <property type="entry name" value="DUF1697"/>
    <property type="match status" value="1"/>
</dbReference>
<dbReference type="PANTHER" id="PTHR36439:SF1">
    <property type="entry name" value="DUF1697 DOMAIN-CONTAINING PROTEIN"/>
    <property type="match status" value="1"/>
</dbReference>
<dbReference type="Gene3D" id="3.30.70.1280">
    <property type="entry name" value="SP0830-like domains"/>
    <property type="match status" value="1"/>
</dbReference>
<keyword evidence="2" id="KW-1185">Reference proteome</keyword>
<dbReference type="EMBL" id="JBEWLY010000001">
    <property type="protein sequence ID" value="MET1753902.1"/>
    <property type="molecule type" value="Genomic_DNA"/>
</dbReference>
<evidence type="ECO:0000313" key="1">
    <source>
        <dbReference type="EMBL" id="MET1753902.1"/>
    </source>
</evidence>
<dbReference type="PANTHER" id="PTHR36439">
    <property type="entry name" value="BLL4334 PROTEIN"/>
    <property type="match status" value="1"/>
</dbReference>
<comment type="caution">
    <text evidence="1">The sequence shown here is derived from an EMBL/GenBank/DDBJ whole genome shotgun (WGS) entry which is preliminary data.</text>
</comment>
<name>A0ABV2CWC1_9SPHN</name>
<dbReference type="InterPro" id="IPR012545">
    <property type="entry name" value="DUF1697"/>
</dbReference>
<protein>
    <submittedName>
        <fullName evidence="1">DUF1697 domain-containing protein</fullName>
    </submittedName>
</protein>
<reference evidence="1 2" key="1">
    <citation type="submission" date="2024-07" db="EMBL/GenBank/DDBJ databases">
        <title>Novosphingobium kalidii RD2P27.</title>
        <authorList>
            <person name="Sun J.-Q."/>
        </authorList>
    </citation>
    <scope>NUCLEOTIDE SEQUENCE [LARGE SCALE GENOMIC DNA]</scope>
    <source>
        <strain evidence="1 2">RD2P27</strain>
    </source>
</reference>
<dbReference type="Proteomes" id="UP001548713">
    <property type="component" value="Unassembled WGS sequence"/>
</dbReference>
<accession>A0ABV2CWC1</accession>
<dbReference type="SUPFAM" id="SSF160379">
    <property type="entry name" value="SP0830-like"/>
    <property type="match status" value="1"/>
</dbReference>
<organism evidence="1 2">
    <name type="scientific">Novosphingobium kalidii</name>
    <dbReference type="NCBI Taxonomy" id="3230299"/>
    <lineage>
        <taxon>Bacteria</taxon>
        <taxon>Pseudomonadati</taxon>
        <taxon>Pseudomonadota</taxon>
        <taxon>Alphaproteobacteria</taxon>
        <taxon>Sphingomonadales</taxon>
        <taxon>Sphingomonadaceae</taxon>
        <taxon>Novosphingobium</taxon>
    </lineage>
</organism>
<dbReference type="PIRSF" id="PIRSF008502">
    <property type="entry name" value="UCP008502"/>
    <property type="match status" value="1"/>
</dbReference>
<gene>
    <name evidence="1" type="ORF">ABVV53_00250</name>
</gene>
<dbReference type="RefSeq" id="WP_353982312.1">
    <property type="nucleotide sequence ID" value="NZ_JBEWLY010000001.1"/>
</dbReference>
<proteinExistence type="predicted"/>